<feature type="signal peptide" evidence="2">
    <location>
        <begin position="1"/>
        <end position="17"/>
    </location>
</feature>
<dbReference type="SUPFAM" id="SSF48208">
    <property type="entry name" value="Six-hairpin glycosidases"/>
    <property type="match status" value="1"/>
</dbReference>
<evidence type="ECO:0000256" key="2">
    <source>
        <dbReference type="SAM" id="SignalP"/>
    </source>
</evidence>
<organism evidence="3">
    <name type="scientific">Blastobotrys adeninivorans</name>
    <name type="common">Yeast</name>
    <name type="synonym">Arxula adeninivorans</name>
    <dbReference type="NCBI Taxonomy" id="409370"/>
    <lineage>
        <taxon>Eukaryota</taxon>
        <taxon>Fungi</taxon>
        <taxon>Dikarya</taxon>
        <taxon>Ascomycota</taxon>
        <taxon>Saccharomycotina</taxon>
        <taxon>Dipodascomycetes</taxon>
        <taxon>Dipodascales</taxon>
        <taxon>Trichomonascaceae</taxon>
        <taxon>Blastobotrys</taxon>
    </lineage>
</organism>
<dbReference type="AlphaFoldDB" id="A0A060SZC6"/>
<dbReference type="PhylomeDB" id="A0A060SZC6"/>
<dbReference type="GO" id="GO:0005975">
    <property type="term" value="P:carbohydrate metabolic process"/>
    <property type="evidence" value="ECO:0007669"/>
    <property type="project" value="InterPro"/>
</dbReference>
<reference evidence="3" key="2">
    <citation type="submission" date="2014-06" db="EMBL/GenBank/DDBJ databases">
        <title>The complete genome of Blastobotrys (Arxula) adeninivorans LS3 - a yeast of biotechnological interest.</title>
        <authorList>
            <person name="Kunze G."/>
            <person name="Gaillardin C."/>
            <person name="Czernicka M."/>
            <person name="Durrens P."/>
            <person name="Martin T."/>
            <person name="Boer E."/>
            <person name="Gabaldon T."/>
            <person name="Cruz J."/>
            <person name="Talla E."/>
            <person name="Marck C."/>
            <person name="Goffeau A."/>
            <person name="Barbe V."/>
            <person name="Baret P."/>
            <person name="Baronian K."/>
            <person name="Beier S."/>
            <person name="Bleykasten C."/>
            <person name="Bode R."/>
            <person name="Casaregola S."/>
            <person name="Despons L."/>
            <person name="Fairhead C."/>
            <person name="Giersberg M."/>
            <person name="Gierski P."/>
            <person name="Hahnel U."/>
            <person name="Hartmann A."/>
            <person name="Jankowska D."/>
            <person name="Jubin C."/>
            <person name="Jung P."/>
            <person name="Lafontaine I."/>
            <person name="Leh-Louis V."/>
            <person name="Lemaire M."/>
            <person name="Marcet-Houben M."/>
            <person name="Mascher M."/>
            <person name="Morel G."/>
            <person name="Richard G.-F."/>
            <person name="Riechen J."/>
            <person name="Sacerdot C."/>
            <person name="Sarkar A."/>
            <person name="Savel G."/>
            <person name="Schacherer J."/>
            <person name="Sherman D."/>
            <person name="Straub M.-L."/>
            <person name="Stein N."/>
            <person name="Thierry A."/>
            <person name="Trautwein-Schult A."/>
            <person name="Westhof E."/>
            <person name="Worch S."/>
            <person name="Dujon B."/>
            <person name="Souciet J.-L."/>
            <person name="Wincker P."/>
            <person name="Scholz U."/>
            <person name="Neuveglise N."/>
        </authorList>
    </citation>
    <scope>NUCLEOTIDE SEQUENCE</scope>
    <source>
        <strain evidence="3">LS3</strain>
    </source>
</reference>
<feature type="region of interest" description="Disordered" evidence="1">
    <location>
        <begin position="107"/>
        <end position="127"/>
    </location>
</feature>
<reference evidence="3" key="1">
    <citation type="submission" date="2014-02" db="EMBL/GenBank/DDBJ databases">
        <authorList>
            <person name="Genoscope - CEA"/>
        </authorList>
    </citation>
    <scope>NUCLEOTIDE SEQUENCE</scope>
    <source>
        <strain evidence="3">LS3</strain>
    </source>
</reference>
<evidence type="ECO:0000256" key="1">
    <source>
        <dbReference type="SAM" id="MobiDB-lite"/>
    </source>
</evidence>
<proteinExistence type="predicted"/>
<dbReference type="PANTHER" id="PTHR47791:SF1">
    <property type="entry name" value="ENDO MANNANASE, GH76 FAMILY (EUROFUNG)"/>
    <property type="match status" value="1"/>
</dbReference>
<sequence length="390" mass="42771">MKLITSVIALAASRSLASPIIVSRDDSSSQLSCQTVKDAVSHFQDKYYNASAGTWQGGNPGPSTWNNANVLTTIADFMQISPEAFAQYSDTVQQVFKGTQLINLNNTNSKKEAQDVQSDPNRAEPDGFTDNFYDDNGWWAMGWISAYDATHKGQYLQAATEIFDNMTGAWDDKVCGGGIWWTTDKNYKNAIANELFMNVAASLANRVSANRQHYFNWARKAEDWFFHSGMLNSDSLINDGLDNNCKNNGGTVWTYNQGVILGALIELDKLDPGNHTRIDRATTIADAALKHMTQNGILSDPCPDSSGDCAGAGTFKGVFVRNLRKLYDTTQNKAYSEMLVNNANSMLSKDRRDDGDFGFKWEGPPGDATVMTMGSALDLLVSGYSVTGCH</sequence>
<dbReference type="InterPro" id="IPR053169">
    <property type="entry name" value="MUG_Protein"/>
</dbReference>
<dbReference type="Pfam" id="PF03663">
    <property type="entry name" value="Glyco_hydro_76"/>
    <property type="match status" value="1"/>
</dbReference>
<name>A0A060SZC6_BLAAD</name>
<protein>
    <submittedName>
        <fullName evidence="3">ARAD1C04048p</fullName>
    </submittedName>
</protein>
<dbReference type="InterPro" id="IPR005198">
    <property type="entry name" value="Glyco_hydro_76"/>
</dbReference>
<evidence type="ECO:0000313" key="3">
    <source>
        <dbReference type="EMBL" id="CDP34073.1"/>
    </source>
</evidence>
<dbReference type="PANTHER" id="PTHR47791">
    <property type="entry name" value="MEIOTICALLY UP-REGULATED GENE 191 PROTEIN"/>
    <property type="match status" value="1"/>
</dbReference>
<feature type="chain" id="PRO_5001587528" evidence="2">
    <location>
        <begin position="18"/>
        <end position="390"/>
    </location>
</feature>
<dbReference type="EMBL" id="HG937693">
    <property type="protein sequence ID" value="CDP34073.1"/>
    <property type="molecule type" value="Genomic_DNA"/>
</dbReference>
<dbReference type="InterPro" id="IPR008928">
    <property type="entry name" value="6-hairpin_glycosidase_sf"/>
</dbReference>
<dbReference type="Gene3D" id="1.50.10.20">
    <property type="match status" value="1"/>
</dbReference>
<gene>
    <name evidence="3" type="ORF">GNLVRS02_ARAD1C04048g</name>
</gene>
<accession>A0A060SZC6</accession>
<keyword evidence="2" id="KW-0732">Signal</keyword>